<dbReference type="GO" id="GO:0005509">
    <property type="term" value="F:calcium ion binding"/>
    <property type="evidence" value="ECO:0007669"/>
    <property type="project" value="InterPro"/>
</dbReference>
<dbReference type="Pfam" id="PF09260">
    <property type="entry name" value="A_amylase_dom_C"/>
    <property type="match status" value="1"/>
</dbReference>
<evidence type="ECO:0000256" key="15">
    <source>
        <dbReference type="PIRSR" id="PIRSR001024-5"/>
    </source>
</evidence>
<feature type="signal peptide" evidence="17">
    <location>
        <begin position="1"/>
        <end position="24"/>
    </location>
</feature>
<dbReference type="Gene3D" id="3.20.20.80">
    <property type="entry name" value="Glycosidases"/>
    <property type="match status" value="1"/>
</dbReference>
<feature type="binding site" evidence="15">
    <location>
        <position position="243"/>
    </location>
    <ligand>
        <name>substrate</name>
    </ligand>
</feature>
<keyword evidence="8" id="KW-0106">Calcium</keyword>
<keyword evidence="16" id="KW-0812">Transmembrane</keyword>
<keyword evidence="12" id="KW-0326">Glycosidase</keyword>
<feature type="binding site" evidence="15">
    <location>
        <position position="147"/>
    </location>
    <ligand>
        <name>substrate</name>
    </ligand>
</feature>
<evidence type="ECO:0000256" key="11">
    <source>
        <dbReference type="ARBA" id="ARBA00023277"/>
    </source>
</evidence>
<keyword evidence="20" id="KW-1185">Reference proteome</keyword>
<evidence type="ECO:0000256" key="3">
    <source>
        <dbReference type="ARBA" id="ARBA00008061"/>
    </source>
</evidence>
<dbReference type="SUPFAM" id="SSF51011">
    <property type="entry name" value="Glycosyl hydrolase domain"/>
    <property type="match status" value="1"/>
</dbReference>
<dbReference type="SUPFAM" id="SSF51445">
    <property type="entry name" value="(Trans)glycosidases"/>
    <property type="match status" value="1"/>
</dbReference>
<proteinExistence type="inferred from homology"/>
<dbReference type="InterPro" id="IPR017853">
    <property type="entry name" value="GH"/>
</dbReference>
<gene>
    <name evidence="19" type="ORF">HYDPIDRAFT_33687</name>
</gene>
<evidence type="ECO:0000256" key="1">
    <source>
        <dbReference type="ARBA" id="ARBA00000548"/>
    </source>
</evidence>
<feature type="binding site" evidence="15">
    <location>
        <position position="337"/>
    </location>
    <ligand>
        <name>substrate</name>
    </ligand>
</feature>
<evidence type="ECO:0000256" key="5">
    <source>
        <dbReference type="ARBA" id="ARBA00022723"/>
    </source>
</evidence>
<keyword evidence="10" id="KW-0325">Glycoprotein</keyword>
<sequence length="549" mass="60981">MLYPVLFLLTFCGFFCLESRAADAQQWRSRSIYQIVTDRFALPDVSDGTAYNIPCNTSALQHCGGTWRGIIDHLDYIQGMGFDAIWISPPFANVEGSTPYGEAYHGYWPQDLTSLNPHFGTVNDLKNLSASLHSRGMYLMLDVVVNHMVSPRPFNITAIQLALGNTTQVVKNTTEMYPFTDLSDFHELCWINDYTNQTEVEQCWLGNEEMPWADVDTENPAVMGTLNDWISDVISDFSVDGLRLSTVKYVAQDFWQTFTSQAEVFTIGEVFSDDANYTSPYTQVMNAVLDYPTWFELVPAFLSPRGNFSALVDAVQQSQELYTSGSFMTGSFLENHDQPRFASLTNDTALLANAMVWPFIHDGIPILYYGQEQGLSGGESPSNQEALWQTRYDIEDPHYIMVTSLNQARKAAIDSEKYFLTTPMQFLDANEGNTLAVSKPPVLALFTNAGSSSATSVRWNVTHPIFKSREQLVDVLTCRNYLSGENGGVSIQSDEGMPKVLMPISSIQGSPQLCPQSVDISSAKRAAGLAVSWLSITPYFLVAVAVALA</sequence>
<organism evidence="19 20">
    <name type="scientific">Hydnomerulius pinastri MD-312</name>
    <dbReference type="NCBI Taxonomy" id="994086"/>
    <lineage>
        <taxon>Eukaryota</taxon>
        <taxon>Fungi</taxon>
        <taxon>Dikarya</taxon>
        <taxon>Basidiomycota</taxon>
        <taxon>Agaricomycotina</taxon>
        <taxon>Agaricomycetes</taxon>
        <taxon>Agaricomycetidae</taxon>
        <taxon>Boletales</taxon>
        <taxon>Boletales incertae sedis</taxon>
        <taxon>Leucogyrophana</taxon>
    </lineage>
</organism>
<dbReference type="EMBL" id="KN839904">
    <property type="protein sequence ID" value="KIJ58933.1"/>
    <property type="molecule type" value="Genomic_DNA"/>
</dbReference>
<dbReference type="InterPro" id="IPR006047">
    <property type="entry name" value="GH13_cat_dom"/>
</dbReference>
<accession>A0A0C9VZK4</accession>
<evidence type="ECO:0000256" key="2">
    <source>
        <dbReference type="ARBA" id="ARBA00001913"/>
    </source>
</evidence>
<dbReference type="PANTHER" id="PTHR10357">
    <property type="entry name" value="ALPHA-AMYLASE FAMILY MEMBER"/>
    <property type="match status" value="1"/>
</dbReference>
<evidence type="ECO:0000313" key="20">
    <source>
        <dbReference type="Proteomes" id="UP000053820"/>
    </source>
</evidence>
<evidence type="ECO:0000256" key="9">
    <source>
        <dbReference type="ARBA" id="ARBA00023157"/>
    </source>
</evidence>
<keyword evidence="5" id="KW-0479">Metal-binding</keyword>
<name>A0A0C9VZK4_9AGAM</name>
<dbReference type="InterPro" id="IPR015340">
    <property type="entry name" value="A_amylase_C_dom"/>
</dbReference>
<dbReference type="InterPro" id="IPR013780">
    <property type="entry name" value="Glyco_hydro_b"/>
</dbReference>
<dbReference type="PIRSF" id="PIRSF001024">
    <property type="entry name" value="Alph-amyl_fung"/>
    <property type="match status" value="1"/>
</dbReference>
<dbReference type="Proteomes" id="UP000053820">
    <property type="component" value="Unassembled WGS sequence"/>
</dbReference>
<evidence type="ECO:0000256" key="8">
    <source>
        <dbReference type="ARBA" id="ARBA00022837"/>
    </source>
</evidence>
<evidence type="ECO:0000256" key="12">
    <source>
        <dbReference type="ARBA" id="ARBA00023295"/>
    </source>
</evidence>
<feature type="site" description="Transition state stabilizer" evidence="13">
    <location>
        <position position="337"/>
    </location>
</feature>
<evidence type="ECO:0000256" key="13">
    <source>
        <dbReference type="PIRSR" id="PIRSR001024-2"/>
    </source>
</evidence>
<evidence type="ECO:0000256" key="17">
    <source>
        <dbReference type="SAM" id="SignalP"/>
    </source>
</evidence>
<keyword evidence="16" id="KW-1133">Transmembrane helix</keyword>
<keyword evidence="7 19" id="KW-0378">Hydrolase</keyword>
<comment type="cofactor">
    <cofactor evidence="2">
        <name>Ca(2+)</name>
        <dbReference type="ChEBI" id="CHEBI:29108"/>
    </cofactor>
</comment>
<evidence type="ECO:0000256" key="16">
    <source>
        <dbReference type="SAM" id="Phobius"/>
    </source>
</evidence>
<feature type="chain" id="PRO_5002221999" description="alpha-amylase" evidence="17">
    <location>
        <begin position="25"/>
        <end position="549"/>
    </location>
</feature>
<dbReference type="InterPro" id="IPR013777">
    <property type="entry name" value="A-amylase-like"/>
</dbReference>
<keyword evidence="16" id="KW-0472">Membrane</keyword>
<feature type="disulfide bond" evidence="14">
    <location>
        <begin position="478"/>
        <end position="514"/>
    </location>
</feature>
<evidence type="ECO:0000256" key="14">
    <source>
        <dbReference type="PIRSR" id="PIRSR001024-4"/>
    </source>
</evidence>
<evidence type="ECO:0000256" key="10">
    <source>
        <dbReference type="ARBA" id="ARBA00023180"/>
    </source>
</evidence>
<keyword evidence="11" id="KW-0119">Carbohydrate metabolism</keyword>
<dbReference type="GO" id="GO:0016052">
    <property type="term" value="P:carbohydrate catabolic process"/>
    <property type="evidence" value="ECO:0007669"/>
    <property type="project" value="InterPro"/>
</dbReference>
<dbReference type="SMART" id="SM00642">
    <property type="entry name" value="Aamy"/>
    <property type="match status" value="1"/>
</dbReference>
<dbReference type="AlphaFoldDB" id="A0A0C9VZK4"/>
<keyword evidence="9 14" id="KW-1015">Disulfide bond</keyword>
<evidence type="ECO:0000259" key="18">
    <source>
        <dbReference type="SMART" id="SM00642"/>
    </source>
</evidence>
<evidence type="ECO:0000256" key="4">
    <source>
        <dbReference type="ARBA" id="ARBA00012595"/>
    </source>
</evidence>
<feature type="disulfide bond" evidence="14">
    <location>
        <begin position="189"/>
        <end position="203"/>
    </location>
</feature>
<feature type="disulfide bond" evidence="14">
    <location>
        <begin position="55"/>
        <end position="63"/>
    </location>
</feature>
<dbReference type="FunFam" id="3.20.20.80:FF:000120">
    <property type="entry name" value="Alpha-amylase A"/>
    <property type="match status" value="1"/>
</dbReference>
<comment type="similarity">
    <text evidence="3">Belongs to the glycosyl hydrolase 13 family.</text>
</comment>
<dbReference type="OrthoDB" id="204980at2759"/>
<dbReference type="EC" id="3.2.1.1" evidence="4"/>
<reference evidence="19 20" key="1">
    <citation type="submission" date="2014-04" db="EMBL/GenBank/DDBJ databases">
        <title>Evolutionary Origins and Diversification of the Mycorrhizal Mutualists.</title>
        <authorList>
            <consortium name="DOE Joint Genome Institute"/>
            <consortium name="Mycorrhizal Genomics Consortium"/>
            <person name="Kohler A."/>
            <person name="Kuo A."/>
            <person name="Nagy L.G."/>
            <person name="Floudas D."/>
            <person name="Copeland A."/>
            <person name="Barry K.W."/>
            <person name="Cichocki N."/>
            <person name="Veneault-Fourrey C."/>
            <person name="LaButti K."/>
            <person name="Lindquist E.A."/>
            <person name="Lipzen A."/>
            <person name="Lundell T."/>
            <person name="Morin E."/>
            <person name="Murat C."/>
            <person name="Riley R."/>
            <person name="Ohm R."/>
            <person name="Sun H."/>
            <person name="Tunlid A."/>
            <person name="Henrissat B."/>
            <person name="Grigoriev I.V."/>
            <person name="Hibbett D.S."/>
            <person name="Martin F."/>
        </authorList>
    </citation>
    <scope>NUCLEOTIDE SEQUENCE [LARGE SCALE GENOMIC DNA]</scope>
    <source>
        <strain evidence="19 20">MD-312</strain>
    </source>
</reference>
<protein>
    <recommendedName>
        <fullName evidence="4">alpha-amylase</fullName>
        <ecNumber evidence="4">3.2.1.1</ecNumber>
    </recommendedName>
</protein>
<evidence type="ECO:0000313" key="19">
    <source>
        <dbReference type="EMBL" id="KIJ58933.1"/>
    </source>
</evidence>
<evidence type="ECO:0000256" key="7">
    <source>
        <dbReference type="ARBA" id="ARBA00022801"/>
    </source>
</evidence>
<dbReference type="GO" id="GO:0004556">
    <property type="term" value="F:alpha-amylase activity"/>
    <property type="evidence" value="ECO:0007669"/>
    <property type="project" value="UniProtKB-EC"/>
</dbReference>
<keyword evidence="6 17" id="KW-0732">Signal</keyword>
<feature type="binding site" evidence="15">
    <location>
        <position position="108"/>
    </location>
    <ligand>
        <name>substrate</name>
    </ligand>
</feature>
<dbReference type="Pfam" id="PF00128">
    <property type="entry name" value="Alpha-amylase"/>
    <property type="match status" value="1"/>
</dbReference>
<dbReference type="CDD" id="cd11319">
    <property type="entry name" value="AmyAc_euk_AmyA"/>
    <property type="match status" value="1"/>
</dbReference>
<evidence type="ECO:0000256" key="6">
    <source>
        <dbReference type="ARBA" id="ARBA00022729"/>
    </source>
</evidence>
<feature type="domain" description="Glycosyl hydrolase family 13 catalytic" evidence="18">
    <location>
        <begin position="34"/>
        <end position="409"/>
    </location>
</feature>
<dbReference type="Gene3D" id="2.60.40.1180">
    <property type="entry name" value="Golgi alpha-mannosidase II"/>
    <property type="match status" value="1"/>
</dbReference>
<feature type="transmembrane region" description="Helical" evidence="16">
    <location>
        <begin position="526"/>
        <end position="548"/>
    </location>
</feature>
<dbReference type="PANTHER" id="PTHR10357:SF215">
    <property type="entry name" value="ALPHA-AMYLASE 1"/>
    <property type="match status" value="1"/>
</dbReference>
<dbReference type="HOGENOM" id="CLU_006462_7_2_1"/>
<comment type="catalytic activity">
    <reaction evidence="1">
        <text>Endohydrolysis of (1-&gt;4)-alpha-D-glucosidic linkages in polysaccharides containing three or more (1-&gt;4)-alpha-linked D-glucose units.</text>
        <dbReference type="EC" id="3.2.1.1"/>
    </reaction>
</comment>